<dbReference type="SUPFAM" id="SSF47384">
    <property type="entry name" value="Homodimeric domain of signal transducing histidine kinase"/>
    <property type="match status" value="1"/>
</dbReference>
<evidence type="ECO:0000259" key="11">
    <source>
        <dbReference type="PROSITE" id="PS50110"/>
    </source>
</evidence>
<evidence type="ECO:0000256" key="2">
    <source>
        <dbReference type="ARBA" id="ARBA00012438"/>
    </source>
</evidence>
<evidence type="ECO:0000256" key="6">
    <source>
        <dbReference type="ARBA" id="ARBA00023163"/>
    </source>
</evidence>
<dbReference type="Pfam" id="PF07495">
    <property type="entry name" value="Y_Y_Y"/>
    <property type="match status" value="1"/>
</dbReference>
<dbReference type="InterPro" id="IPR009057">
    <property type="entry name" value="Homeodomain-like_sf"/>
</dbReference>
<sequence length="1363" mass="156177">MKNWYYSILLNIITTSLFAITDPYISLSKITPAGGVAYSQVTTILEDNQGLIWFGTNNGLFSYNSIDIKRYSHLQNDVSTLPTNRINTLYKDRNGKMWVTTENGLSAYNVKKNNFERFSIKDQFDNFIGKDIISFFEDNEDVYWFADENGFGTINPTTKRAVYQTINNKTSSVSLLSIDQAKCIWVFYDDGDIYYKLKDSNTFQFFAKGISNPIRSVLIDDGLIWIGYESEGLLCMDIYGKTKHHFNSKKNETSKLPSNEIRSIIKDENNQIWAATYNGIVIIKNFKVNLIIDQQKYPELPNHSIWSLYKDSHKNIWIGTWMGGMAFHSAYNNSFLHYNQSTSKKSLSDNIVSCFVQVPNKSDILIGTDDGELNKFNPKTNIFTTEPIYYNGKTIQNIKSLAYDKFETLWVGTYGNGVLYREKNQDKFKQLTPPFDTGLQALSILPTNEGIWVSDYAQGVYFYNFQSKQFTTYQHNPLDINSISDNYVRQIIQDKQGNIWFATQNGLNLLKKGHSKFIRLFYQENNPESIATNFIYSLHEDNKGFIWIGTNGQGLDKYNPETNIAKHFTTKEGLPGNEIFSILQDYEQNLWITTEKGLCKFNPETNEIRSFVSNKGIKNNHFHPTAALESSDNELYFGGSNGLVRFLPHEIKTNPIPPITTITRFFINNEEIFPNSKNSVLNDIISNTKSIELKHKQNSISFQFISNNYINPEKNQFEYRLLGFDDQWSNTDYIERANFTNIPPGDYIFEVKAANNDGVWNNKPTQILISISPPLWLTWYAYSFYLVALVASIYFFRKQVIHRQNLKSEINMAKIQRETEEQLHQLKLQFFTNISHEFRTPLTLIQGPVVRLLKTGLENDASNKQLMLIKNNTDRLLRLINQFLDFRRVDHGKLKLSPIHADIVSFSKNVFNCFEEHANYRNFKFDFISEIPNLKMDFDTDKIDKVLVNLLSNAFKYSPDNGEVSLKIQSNSKPSLKPNWNSYTIGEAIEEDYITISISDTGEGISADKLPKIFERFFQIENNGNRGTGIGLSLSTNYITMHRGQLTVSSAEGKGSIFCISLPQTQLESLNDSTAENANTSPFDFTSESSSPIENKIKSSDATENQESLILIAEDNPELLDFIGESLQNHFRIAKAKNGKEAFEQINSLYPDLVISDIMMPEIDGIELCSKIKTDIRTSHIPVILLTALDTVQDKITGIHSGADAYLAKPFDEELLIVQINNLLNSRKALRESFVSTQDAVWENHSDIHDLDKKLLLKAINIIEQNITNADFTVEDLAKNLHLSRTHLHRKLKSLTDQSATEFIRSIRLKHAVKLMKKGDTTINEIGYAVGFNSHNYFTKAFKKQYGKSPSEFIKEHFKFTDE</sequence>
<dbReference type="InterPro" id="IPR011110">
    <property type="entry name" value="Reg_prop"/>
</dbReference>
<keyword evidence="5" id="KW-0238">DNA-binding</keyword>
<keyword evidence="13" id="KW-1185">Reference proteome</keyword>
<organism evidence="12 13">
    <name type="scientific">Pseudalgibacter alginicilyticus</name>
    <dbReference type="NCBI Taxonomy" id="1736674"/>
    <lineage>
        <taxon>Bacteria</taxon>
        <taxon>Pseudomonadati</taxon>
        <taxon>Bacteroidota</taxon>
        <taxon>Flavobacteriia</taxon>
        <taxon>Flavobacteriales</taxon>
        <taxon>Flavobacteriaceae</taxon>
        <taxon>Pseudalgibacter</taxon>
    </lineage>
</organism>
<dbReference type="Gene3D" id="1.10.10.60">
    <property type="entry name" value="Homeodomain-like"/>
    <property type="match status" value="2"/>
</dbReference>
<dbReference type="InterPro" id="IPR036890">
    <property type="entry name" value="HATPase_C_sf"/>
</dbReference>
<accession>A0A0P0D3C2</accession>
<dbReference type="InterPro" id="IPR004358">
    <property type="entry name" value="Sig_transdc_His_kin-like_C"/>
</dbReference>
<name>A0A0P0D3C2_9FLAO</name>
<dbReference type="GO" id="GO:0000155">
    <property type="term" value="F:phosphorelay sensor kinase activity"/>
    <property type="evidence" value="ECO:0007669"/>
    <property type="project" value="InterPro"/>
</dbReference>
<dbReference type="Pfam" id="PF00512">
    <property type="entry name" value="HisKA"/>
    <property type="match status" value="1"/>
</dbReference>
<dbReference type="InterPro" id="IPR015943">
    <property type="entry name" value="WD40/YVTN_repeat-like_dom_sf"/>
</dbReference>
<dbReference type="Gene3D" id="2.130.10.10">
    <property type="entry name" value="YVTN repeat-like/Quinoprotein amine dehydrogenase"/>
    <property type="match status" value="2"/>
</dbReference>
<protein>
    <recommendedName>
        <fullName evidence="2">histidine kinase</fullName>
        <ecNumber evidence="2">2.7.13.3</ecNumber>
    </recommendedName>
</protein>
<dbReference type="PANTHER" id="PTHR43547:SF2">
    <property type="entry name" value="HYBRID SIGNAL TRANSDUCTION HISTIDINE KINASE C"/>
    <property type="match status" value="1"/>
</dbReference>
<dbReference type="Gene3D" id="3.40.50.2300">
    <property type="match status" value="1"/>
</dbReference>
<dbReference type="SUPFAM" id="SSF46689">
    <property type="entry name" value="Homeodomain-like"/>
    <property type="match status" value="1"/>
</dbReference>
<dbReference type="CDD" id="cd00082">
    <property type="entry name" value="HisKA"/>
    <property type="match status" value="1"/>
</dbReference>
<feature type="domain" description="Response regulatory" evidence="11">
    <location>
        <begin position="1109"/>
        <end position="1224"/>
    </location>
</feature>
<dbReference type="InterPro" id="IPR018062">
    <property type="entry name" value="HTH_AraC-typ_CS"/>
</dbReference>
<dbReference type="PANTHER" id="PTHR43547">
    <property type="entry name" value="TWO-COMPONENT HISTIDINE KINASE"/>
    <property type="match status" value="1"/>
</dbReference>
<dbReference type="Pfam" id="PF00072">
    <property type="entry name" value="Response_reg"/>
    <property type="match status" value="1"/>
</dbReference>
<evidence type="ECO:0000313" key="12">
    <source>
        <dbReference type="EMBL" id="ALJ05427.1"/>
    </source>
</evidence>
<keyword evidence="4" id="KW-0805">Transcription regulation</keyword>
<dbReference type="PRINTS" id="PR00344">
    <property type="entry name" value="BCTRLSENSOR"/>
</dbReference>
<dbReference type="InterPro" id="IPR001789">
    <property type="entry name" value="Sig_transdc_resp-reg_receiver"/>
</dbReference>
<evidence type="ECO:0000256" key="1">
    <source>
        <dbReference type="ARBA" id="ARBA00000085"/>
    </source>
</evidence>
<evidence type="ECO:0000259" key="9">
    <source>
        <dbReference type="PROSITE" id="PS01124"/>
    </source>
</evidence>
<dbReference type="Gene3D" id="3.30.565.10">
    <property type="entry name" value="Histidine kinase-like ATPase, C-terminal domain"/>
    <property type="match status" value="1"/>
</dbReference>
<dbReference type="Pfam" id="PF12833">
    <property type="entry name" value="HTH_18"/>
    <property type="match status" value="1"/>
</dbReference>
<dbReference type="KEGG" id="ahz:APS56_09985"/>
<proteinExistence type="predicted"/>
<dbReference type="SMART" id="SM00448">
    <property type="entry name" value="REC"/>
    <property type="match status" value="1"/>
</dbReference>
<dbReference type="FunFam" id="2.60.40.10:FF:000791">
    <property type="entry name" value="Two-component system sensor histidine kinase/response regulator"/>
    <property type="match status" value="1"/>
</dbReference>
<dbReference type="GO" id="GO:0043565">
    <property type="term" value="F:sequence-specific DNA binding"/>
    <property type="evidence" value="ECO:0007669"/>
    <property type="project" value="InterPro"/>
</dbReference>
<feature type="compositionally biased region" description="Polar residues" evidence="8">
    <location>
        <begin position="1072"/>
        <end position="1093"/>
    </location>
</feature>
<dbReference type="InterPro" id="IPR036097">
    <property type="entry name" value="HisK_dim/P_sf"/>
</dbReference>
<dbReference type="InterPro" id="IPR011006">
    <property type="entry name" value="CheY-like_superfamily"/>
</dbReference>
<dbReference type="InterPro" id="IPR011123">
    <property type="entry name" value="Y_Y_Y"/>
</dbReference>
<dbReference type="FunFam" id="1.10.10.60:FF:000284">
    <property type="entry name" value="Two-component system sensor histidine kinase/response regulator"/>
    <property type="match status" value="1"/>
</dbReference>
<evidence type="ECO:0000256" key="4">
    <source>
        <dbReference type="ARBA" id="ARBA00023015"/>
    </source>
</evidence>
<dbReference type="PATRIC" id="fig|1736674.3.peg.2041"/>
<dbReference type="EC" id="2.7.13.3" evidence="2"/>
<dbReference type="Gene3D" id="1.10.287.130">
    <property type="match status" value="1"/>
</dbReference>
<evidence type="ECO:0000313" key="13">
    <source>
        <dbReference type="Proteomes" id="UP000057981"/>
    </source>
</evidence>
<dbReference type="FunFam" id="1.10.287.130:FF:000045">
    <property type="entry name" value="Two-component system sensor histidine kinase/response regulator"/>
    <property type="match status" value="1"/>
</dbReference>
<dbReference type="InterPro" id="IPR003661">
    <property type="entry name" value="HisK_dim/P_dom"/>
</dbReference>
<dbReference type="Proteomes" id="UP000057981">
    <property type="component" value="Chromosome"/>
</dbReference>
<dbReference type="Pfam" id="PF02518">
    <property type="entry name" value="HATPase_c"/>
    <property type="match status" value="1"/>
</dbReference>
<gene>
    <name evidence="12" type="ORF">APS56_09985</name>
</gene>
<feature type="region of interest" description="Disordered" evidence="8">
    <location>
        <begin position="1072"/>
        <end position="1101"/>
    </location>
</feature>
<dbReference type="PROSITE" id="PS50109">
    <property type="entry name" value="HIS_KIN"/>
    <property type="match status" value="1"/>
</dbReference>
<evidence type="ECO:0000256" key="8">
    <source>
        <dbReference type="SAM" id="MobiDB-lite"/>
    </source>
</evidence>
<dbReference type="PROSITE" id="PS50110">
    <property type="entry name" value="RESPONSE_REGULATORY"/>
    <property type="match status" value="1"/>
</dbReference>
<evidence type="ECO:0000256" key="7">
    <source>
        <dbReference type="PROSITE-ProRule" id="PRU00169"/>
    </source>
</evidence>
<dbReference type="InterPro" id="IPR013783">
    <property type="entry name" value="Ig-like_fold"/>
</dbReference>
<keyword evidence="3 7" id="KW-0597">Phosphoprotein</keyword>
<dbReference type="RefSeq" id="WP_054727682.1">
    <property type="nucleotide sequence ID" value="NZ_CP012898.1"/>
</dbReference>
<feature type="domain" description="HTH araC/xylS-type" evidence="9">
    <location>
        <begin position="1257"/>
        <end position="1356"/>
    </location>
</feature>
<dbReference type="InterPro" id="IPR003594">
    <property type="entry name" value="HATPase_dom"/>
</dbReference>
<dbReference type="SUPFAM" id="SSF52172">
    <property type="entry name" value="CheY-like"/>
    <property type="match status" value="1"/>
</dbReference>
<dbReference type="STRING" id="1736674.APS56_09985"/>
<evidence type="ECO:0000259" key="10">
    <source>
        <dbReference type="PROSITE" id="PS50109"/>
    </source>
</evidence>
<evidence type="ECO:0000256" key="3">
    <source>
        <dbReference type="ARBA" id="ARBA00022553"/>
    </source>
</evidence>
<dbReference type="GO" id="GO:0003700">
    <property type="term" value="F:DNA-binding transcription factor activity"/>
    <property type="evidence" value="ECO:0007669"/>
    <property type="project" value="InterPro"/>
</dbReference>
<reference evidence="12 13" key="1">
    <citation type="submission" date="2015-10" db="EMBL/GenBank/DDBJ databases">
        <authorList>
            <person name="Gilbert D.G."/>
        </authorList>
    </citation>
    <scope>NUCLEOTIDE SEQUENCE [LARGE SCALE GENOMIC DNA]</scope>
    <source>
        <strain evidence="13">HZ-22</strain>
    </source>
</reference>
<keyword evidence="6" id="KW-0804">Transcription</keyword>
<feature type="domain" description="Histidine kinase" evidence="10">
    <location>
        <begin position="833"/>
        <end position="1066"/>
    </location>
</feature>
<dbReference type="SMART" id="SM00387">
    <property type="entry name" value="HATPase_c"/>
    <property type="match status" value="1"/>
</dbReference>
<dbReference type="Gene3D" id="2.60.40.10">
    <property type="entry name" value="Immunoglobulins"/>
    <property type="match status" value="1"/>
</dbReference>
<dbReference type="EMBL" id="CP012898">
    <property type="protein sequence ID" value="ALJ05427.1"/>
    <property type="molecule type" value="Genomic_DNA"/>
</dbReference>
<comment type="catalytic activity">
    <reaction evidence="1">
        <text>ATP + protein L-histidine = ADP + protein N-phospho-L-histidine.</text>
        <dbReference type="EC" id="2.7.13.3"/>
    </reaction>
</comment>
<dbReference type="Pfam" id="PF07494">
    <property type="entry name" value="Reg_prop"/>
    <property type="match status" value="7"/>
</dbReference>
<dbReference type="InterPro" id="IPR005467">
    <property type="entry name" value="His_kinase_dom"/>
</dbReference>
<dbReference type="SMART" id="SM00342">
    <property type="entry name" value="HTH_ARAC"/>
    <property type="match status" value="1"/>
</dbReference>
<dbReference type="SUPFAM" id="SSF55874">
    <property type="entry name" value="ATPase domain of HSP90 chaperone/DNA topoisomerase II/histidine kinase"/>
    <property type="match status" value="1"/>
</dbReference>
<dbReference type="PROSITE" id="PS01124">
    <property type="entry name" value="HTH_ARAC_FAMILY_2"/>
    <property type="match status" value="1"/>
</dbReference>
<dbReference type="SMART" id="SM00388">
    <property type="entry name" value="HisKA"/>
    <property type="match status" value="1"/>
</dbReference>
<dbReference type="PROSITE" id="PS00041">
    <property type="entry name" value="HTH_ARAC_FAMILY_1"/>
    <property type="match status" value="1"/>
</dbReference>
<dbReference type="SUPFAM" id="SSF63829">
    <property type="entry name" value="Calcium-dependent phosphotriesterase"/>
    <property type="match status" value="3"/>
</dbReference>
<evidence type="ECO:0000256" key="5">
    <source>
        <dbReference type="ARBA" id="ARBA00023125"/>
    </source>
</evidence>
<dbReference type="OrthoDB" id="358279at2"/>
<dbReference type="InterPro" id="IPR018060">
    <property type="entry name" value="HTH_AraC"/>
</dbReference>
<feature type="modified residue" description="4-aspartylphosphate" evidence="7">
    <location>
        <position position="1157"/>
    </location>
</feature>